<evidence type="ECO:0008006" key="3">
    <source>
        <dbReference type="Google" id="ProtNLM"/>
    </source>
</evidence>
<proteinExistence type="predicted"/>
<reference evidence="1" key="1">
    <citation type="submission" date="2023-10" db="EMBL/GenBank/DDBJ databases">
        <authorList>
            <person name="Chen Y."/>
            <person name="Shah S."/>
            <person name="Dougan E. K."/>
            <person name="Thang M."/>
            <person name="Chan C."/>
        </authorList>
    </citation>
    <scope>NUCLEOTIDE SEQUENCE [LARGE SCALE GENOMIC DNA]</scope>
</reference>
<dbReference type="EMBL" id="CAUYUJ010016123">
    <property type="protein sequence ID" value="CAK0862071.1"/>
    <property type="molecule type" value="Genomic_DNA"/>
</dbReference>
<sequence length="423" mass="45999">MAAPMVVSRLSPRERCCIVSVLVLLTSEACFLCNNPSGRVRIVGRPCLHCRPDATASEALYGRFAGLVERPACALMTSERVRAAGLALSRLYDAGELERCVTRAVEVLGAGKLMRSPGVIDDRVLDSIWPAGRGGRDSLKDLAQLLSIGTNEAIGFSVTRGSPLLEPLDGKWQGGLCKLSLEDAGASWGPLARWRVTSGPPELHGLHLVAWQRVDPLTGRTYRSRAELSFLGTFALQAQPGDVLQLARSDRAAYLEVATFDRLPFSAPLVREDDLAELGMSFVDLGSEFMEARHFAQKQNQLGPAEARRARIKRLSTFPIFRQALFVAKRDAVWTRLLPSLAPFAYAVYEAAESQLPRFWSTPSQPVDNPSGLQVIVATTLAAGALLAVAGFVALNGPSAFDPLKDWLRSNVGFDSRPSWTDL</sequence>
<name>A0ABN9UQ27_9DINO</name>
<protein>
    <recommendedName>
        <fullName evidence="3">RING-type E3 ubiquitin transferase</fullName>
    </recommendedName>
</protein>
<accession>A0ABN9UQ27</accession>
<dbReference type="Proteomes" id="UP001189429">
    <property type="component" value="Unassembled WGS sequence"/>
</dbReference>
<evidence type="ECO:0000313" key="1">
    <source>
        <dbReference type="EMBL" id="CAK0862071.1"/>
    </source>
</evidence>
<gene>
    <name evidence="1" type="ORF">PCOR1329_LOCUS50579</name>
</gene>
<comment type="caution">
    <text evidence="1">The sequence shown here is derived from an EMBL/GenBank/DDBJ whole genome shotgun (WGS) entry which is preliminary data.</text>
</comment>
<keyword evidence="2" id="KW-1185">Reference proteome</keyword>
<organism evidence="1 2">
    <name type="scientific">Prorocentrum cordatum</name>
    <dbReference type="NCBI Taxonomy" id="2364126"/>
    <lineage>
        <taxon>Eukaryota</taxon>
        <taxon>Sar</taxon>
        <taxon>Alveolata</taxon>
        <taxon>Dinophyceae</taxon>
        <taxon>Prorocentrales</taxon>
        <taxon>Prorocentraceae</taxon>
        <taxon>Prorocentrum</taxon>
    </lineage>
</organism>
<evidence type="ECO:0000313" key="2">
    <source>
        <dbReference type="Proteomes" id="UP001189429"/>
    </source>
</evidence>